<dbReference type="STRING" id="1231392.OCGS_2794"/>
<gene>
    <name evidence="2" type="ORF">OCGS_2794</name>
</gene>
<name>K2H6H0_9RHOB</name>
<dbReference type="Proteomes" id="UP000006765">
    <property type="component" value="Unassembled WGS sequence"/>
</dbReference>
<dbReference type="Gene3D" id="3.10.450.50">
    <property type="match status" value="1"/>
</dbReference>
<dbReference type="EMBL" id="AMGO01000068">
    <property type="protein sequence ID" value="EKE43203.1"/>
    <property type="molecule type" value="Genomic_DNA"/>
</dbReference>
<evidence type="ECO:0000313" key="2">
    <source>
        <dbReference type="EMBL" id="EKE43203.1"/>
    </source>
</evidence>
<feature type="chain" id="PRO_5003858194" evidence="1">
    <location>
        <begin position="23"/>
        <end position="183"/>
    </location>
</feature>
<organism evidence="2 3">
    <name type="scientific">Oceaniovalibus guishaninsula JLT2003</name>
    <dbReference type="NCBI Taxonomy" id="1231392"/>
    <lineage>
        <taxon>Bacteria</taxon>
        <taxon>Pseudomonadati</taxon>
        <taxon>Pseudomonadota</taxon>
        <taxon>Alphaproteobacteria</taxon>
        <taxon>Rhodobacterales</taxon>
        <taxon>Roseobacteraceae</taxon>
        <taxon>Oceaniovalibus</taxon>
    </lineage>
</organism>
<keyword evidence="3" id="KW-1185">Reference proteome</keyword>
<evidence type="ECO:0000313" key="3">
    <source>
        <dbReference type="Proteomes" id="UP000006765"/>
    </source>
</evidence>
<reference evidence="2 3" key="1">
    <citation type="journal article" date="2012" name="J. Bacteriol.">
        <title>Draft Genome Sequence of Oceaniovalibus guishaninsula JLT2003T.</title>
        <authorList>
            <person name="Tang K."/>
            <person name="Liu K."/>
            <person name="Jiao N."/>
        </authorList>
    </citation>
    <scope>NUCLEOTIDE SEQUENCE [LARGE SCALE GENOMIC DNA]</scope>
    <source>
        <strain evidence="2 3">JLT2003</strain>
    </source>
</reference>
<comment type="caution">
    <text evidence="2">The sequence shown here is derived from an EMBL/GenBank/DDBJ whole genome shotgun (WGS) entry which is preliminary data.</text>
</comment>
<dbReference type="RefSeq" id="WP_007427946.1">
    <property type="nucleotide sequence ID" value="NZ_AMGO01000068.1"/>
</dbReference>
<dbReference type="OrthoDB" id="7863114at2"/>
<keyword evidence="1" id="KW-0732">Signal</keyword>
<proteinExistence type="predicted"/>
<sequence length="183" mass="19407">MNALGTKTLAFCLALAIAPASAQDAADQAALDTMLARMTQALEAGDMAVTMEVLPPTMLDRMAEQSGLDRDRLLEVTRAQIEAAGDTVTFSEVDFGGDGIDWKTTEAGADYALVPSESVIEVRDPASDATMRMRQTATFIAIPDAGQWYMVDISSPEQQAIFADAYPDYAGITVPPAAVEVAP</sequence>
<evidence type="ECO:0000256" key="1">
    <source>
        <dbReference type="SAM" id="SignalP"/>
    </source>
</evidence>
<feature type="signal peptide" evidence="1">
    <location>
        <begin position="1"/>
        <end position="22"/>
    </location>
</feature>
<accession>K2H6H0</accession>
<dbReference type="AlphaFoldDB" id="K2H6H0"/>
<protein>
    <submittedName>
        <fullName evidence="2">Uncharacterized protein</fullName>
    </submittedName>
</protein>